<dbReference type="GO" id="GO:0016491">
    <property type="term" value="F:oxidoreductase activity"/>
    <property type="evidence" value="ECO:0007669"/>
    <property type="project" value="UniProtKB-KW"/>
</dbReference>
<reference evidence="6 7" key="1">
    <citation type="journal article" date="2019" name="Int. J. Syst. Evol. Microbiol.">
        <title>The Global Catalogue of Microorganisms (GCM) 10K type strain sequencing project: providing services to taxonomists for standard genome sequencing and annotation.</title>
        <authorList>
            <consortium name="The Broad Institute Genomics Platform"/>
            <consortium name="The Broad Institute Genome Sequencing Center for Infectious Disease"/>
            <person name="Wu L."/>
            <person name="Ma J."/>
        </authorList>
    </citation>
    <scope>NUCLEOTIDE SEQUENCE [LARGE SCALE GENOMIC DNA]</scope>
    <source>
        <strain evidence="6 7">PSRA2</strain>
    </source>
</reference>
<dbReference type="Proteomes" id="UP001596406">
    <property type="component" value="Unassembled WGS sequence"/>
</dbReference>
<dbReference type="PANTHER" id="PTHR33798:SF5">
    <property type="entry name" value="FLAVIN REDUCTASE LIKE DOMAIN-CONTAINING PROTEIN"/>
    <property type="match status" value="1"/>
</dbReference>
<dbReference type="EMBL" id="JBHSXM010000003">
    <property type="protein sequence ID" value="MFC6838071.1"/>
    <property type="molecule type" value="Genomic_DNA"/>
</dbReference>
<gene>
    <name evidence="6" type="ORF">ACFQHK_16435</name>
</gene>
<protein>
    <submittedName>
        <fullName evidence="6">Flavin reductase family protein</fullName>
        <ecNumber evidence="6">1.5.1.-</ecNumber>
    </submittedName>
</protein>
<accession>A0ABD5UCJ1</accession>
<dbReference type="Pfam" id="PF01613">
    <property type="entry name" value="Flavin_Reduct"/>
    <property type="match status" value="1"/>
</dbReference>
<organism evidence="6 7">
    <name type="scientific">Halomarina ordinaria</name>
    <dbReference type="NCBI Taxonomy" id="3033939"/>
    <lineage>
        <taxon>Archaea</taxon>
        <taxon>Methanobacteriati</taxon>
        <taxon>Methanobacteriota</taxon>
        <taxon>Stenosarchaea group</taxon>
        <taxon>Halobacteria</taxon>
        <taxon>Halobacteriales</taxon>
        <taxon>Natronomonadaceae</taxon>
        <taxon>Halomarina</taxon>
    </lineage>
</organism>
<dbReference type="RefSeq" id="WP_304449790.1">
    <property type="nucleotide sequence ID" value="NZ_JARRAH010000003.1"/>
</dbReference>
<keyword evidence="6" id="KW-0560">Oxidoreductase</keyword>
<comment type="cofactor">
    <cofactor evidence="1">
        <name>FMN</name>
        <dbReference type="ChEBI" id="CHEBI:58210"/>
    </cofactor>
</comment>
<comment type="caution">
    <text evidence="6">The sequence shown here is derived from an EMBL/GenBank/DDBJ whole genome shotgun (WGS) entry which is preliminary data.</text>
</comment>
<dbReference type="InterPro" id="IPR002563">
    <property type="entry name" value="Flavin_Rdtase-like_dom"/>
</dbReference>
<evidence type="ECO:0000256" key="1">
    <source>
        <dbReference type="ARBA" id="ARBA00001917"/>
    </source>
</evidence>
<dbReference type="Gene3D" id="2.30.110.10">
    <property type="entry name" value="Electron Transport, Fmn-binding Protein, Chain A"/>
    <property type="match status" value="1"/>
</dbReference>
<evidence type="ECO:0000313" key="6">
    <source>
        <dbReference type="EMBL" id="MFC6838071.1"/>
    </source>
</evidence>
<evidence type="ECO:0000259" key="5">
    <source>
        <dbReference type="SMART" id="SM00903"/>
    </source>
</evidence>
<keyword evidence="2" id="KW-0285">Flavoprotein</keyword>
<keyword evidence="7" id="KW-1185">Reference proteome</keyword>
<proteinExistence type="inferred from homology"/>
<dbReference type="InterPro" id="IPR012349">
    <property type="entry name" value="Split_barrel_FMN-bd"/>
</dbReference>
<dbReference type="SUPFAM" id="SSF50475">
    <property type="entry name" value="FMN-binding split barrel"/>
    <property type="match status" value="1"/>
</dbReference>
<dbReference type="EC" id="1.5.1.-" evidence="6"/>
<keyword evidence="3" id="KW-0288">FMN</keyword>
<comment type="similarity">
    <text evidence="4">Belongs to the flavoredoxin family.</text>
</comment>
<dbReference type="AlphaFoldDB" id="A0ABD5UCJ1"/>
<feature type="domain" description="Flavin reductase like" evidence="5">
    <location>
        <begin position="20"/>
        <end position="168"/>
    </location>
</feature>
<evidence type="ECO:0000256" key="3">
    <source>
        <dbReference type="ARBA" id="ARBA00022643"/>
    </source>
</evidence>
<name>A0ABD5UCJ1_9EURY</name>
<dbReference type="PANTHER" id="PTHR33798">
    <property type="entry name" value="FLAVOPROTEIN OXYGENASE"/>
    <property type="match status" value="1"/>
</dbReference>
<sequence>MQEFPVRDLSARANSRIVKSAVTPRPIGWVSTTSVEGVDNLAPFSCYNYVSSERPVLMFSANARDTGERKDTARNALETGAFVVNVVTEGVAEQMDRTSADLPPDESEFDAFGVERAPSTHVTPPRVADAVINIECTYRESVEIHDRTVVFGDVETFHVSEAVLVDGDLSMEALDTVGRLGGPYYTSIDRMELTRQF</sequence>
<evidence type="ECO:0000313" key="7">
    <source>
        <dbReference type="Proteomes" id="UP001596406"/>
    </source>
</evidence>
<dbReference type="SMART" id="SM00903">
    <property type="entry name" value="Flavin_Reduct"/>
    <property type="match status" value="1"/>
</dbReference>
<evidence type="ECO:0000256" key="2">
    <source>
        <dbReference type="ARBA" id="ARBA00022630"/>
    </source>
</evidence>
<evidence type="ECO:0000256" key="4">
    <source>
        <dbReference type="ARBA" id="ARBA00038054"/>
    </source>
</evidence>